<evidence type="ECO:0000313" key="5">
    <source>
        <dbReference type="Proteomes" id="UP000182977"/>
    </source>
</evidence>
<dbReference type="RefSeq" id="WP_046769370.1">
    <property type="nucleotide sequence ID" value="NZ_KQ061232.1"/>
</dbReference>
<proteinExistence type="predicted"/>
<keyword evidence="3" id="KW-1133">Transmembrane helix</keyword>
<keyword evidence="4" id="KW-0012">Acyltransferase</keyword>
<evidence type="ECO:0000256" key="1">
    <source>
        <dbReference type="PIRSR" id="PIRSR620019-1"/>
    </source>
</evidence>
<feature type="site" description="Increases basicity of active site His" evidence="1">
    <location>
        <position position="142"/>
    </location>
</feature>
<dbReference type="InterPro" id="IPR020019">
    <property type="entry name" value="AcTrfase_PglD-like"/>
</dbReference>
<dbReference type="NCBIfam" id="TIGR03570">
    <property type="entry name" value="NeuD_NnaD"/>
    <property type="match status" value="1"/>
</dbReference>
<dbReference type="Gene3D" id="2.160.10.10">
    <property type="entry name" value="Hexapeptide repeat proteins"/>
    <property type="match status" value="1"/>
</dbReference>
<dbReference type="CDD" id="cd03360">
    <property type="entry name" value="LbH_AT_putative"/>
    <property type="match status" value="1"/>
</dbReference>
<keyword evidence="3" id="KW-0472">Membrane</keyword>
<feature type="binding site" evidence="2">
    <location>
        <position position="71"/>
    </location>
    <ligand>
        <name>substrate</name>
    </ligand>
</feature>
<gene>
    <name evidence="4" type="ORF">SAMN04488563_2205</name>
</gene>
<name>A0A1H2J1C6_9ACTN</name>
<sequence>MSRALLLVAAGGLAREVLSAVRAGAAPDHEVAGFLDDDLSKAGTSVDGVPVLGTLDDVTGHPDADLVLCAGRGAARRDLAARLAKLGVDDTRYARVVHPSTPVPAGCVVGGGSILLAGVVLTAAVTVGRHVVCMPHVTFTHDDVVEDYATLAAGVALGGGVTVGAAAYLGMNSSVRERRRVGDDAVLGMGAALVEDQPARTTWAGVPARPLRRQEEPT</sequence>
<evidence type="ECO:0000256" key="3">
    <source>
        <dbReference type="SAM" id="Phobius"/>
    </source>
</evidence>
<keyword evidence="4" id="KW-0808">Transferase</keyword>
<dbReference type="PANTHER" id="PTHR43300:SF7">
    <property type="entry name" value="UDP-N-ACETYLBACILLOSAMINE N-ACETYLTRANSFERASE"/>
    <property type="match status" value="1"/>
</dbReference>
<dbReference type="PANTHER" id="PTHR43300">
    <property type="entry name" value="ACETYLTRANSFERASE"/>
    <property type="match status" value="1"/>
</dbReference>
<dbReference type="InterPro" id="IPR050179">
    <property type="entry name" value="Trans_hexapeptide_repeat"/>
</dbReference>
<keyword evidence="3" id="KW-0812">Transmembrane</keyword>
<dbReference type="SUPFAM" id="SSF51735">
    <property type="entry name" value="NAD(P)-binding Rossmann-fold domains"/>
    <property type="match status" value="1"/>
</dbReference>
<dbReference type="OrthoDB" id="3697257at2"/>
<feature type="active site" description="Proton acceptor" evidence="1">
    <location>
        <position position="141"/>
    </location>
</feature>
<dbReference type="Proteomes" id="UP000182977">
    <property type="component" value="Chromosome I"/>
</dbReference>
<accession>A0A1H2J1C6</accession>
<reference evidence="5" key="1">
    <citation type="submission" date="2016-10" db="EMBL/GenBank/DDBJ databases">
        <authorList>
            <person name="Varghese N."/>
            <person name="Submissions S."/>
        </authorList>
    </citation>
    <scope>NUCLEOTIDE SEQUENCE [LARGE SCALE GENOMIC DNA]</scope>
    <source>
        <strain evidence="5">DSM 45079</strain>
    </source>
</reference>
<dbReference type="EMBL" id="LT629791">
    <property type="protein sequence ID" value="SDU50199.1"/>
    <property type="molecule type" value="Genomic_DNA"/>
</dbReference>
<dbReference type="AlphaFoldDB" id="A0A1H2J1C6"/>
<dbReference type="GO" id="GO:0016746">
    <property type="term" value="F:acyltransferase activity"/>
    <property type="evidence" value="ECO:0007669"/>
    <property type="project" value="UniProtKB-KW"/>
</dbReference>
<dbReference type="SUPFAM" id="SSF51161">
    <property type="entry name" value="Trimeric LpxA-like enzymes"/>
    <property type="match status" value="1"/>
</dbReference>
<evidence type="ECO:0000313" key="4">
    <source>
        <dbReference type="EMBL" id="SDU50199.1"/>
    </source>
</evidence>
<dbReference type="InterPro" id="IPR011004">
    <property type="entry name" value="Trimer_LpxA-like_sf"/>
</dbReference>
<evidence type="ECO:0000256" key="2">
    <source>
        <dbReference type="PIRSR" id="PIRSR620019-2"/>
    </source>
</evidence>
<protein>
    <submittedName>
        <fullName evidence="4">Sugar O-acyltransferase, sialic acid O-acetyltransferase NeuD family</fullName>
    </submittedName>
</protein>
<dbReference type="STRING" id="419479.SAMN04488563_2205"/>
<feature type="transmembrane region" description="Helical" evidence="3">
    <location>
        <begin position="148"/>
        <end position="170"/>
    </location>
</feature>
<keyword evidence="5" id="KW-1185">Reference proteome</keyword>
<dbReference type="Gene3D" id="3.40.50.20">
    <property type="match status" value="1"/>
</dbReference>
<organism evidence="4 5">
    <name type="scientific">Jiangella alkaliphila</name>
    <dbReference type="NCBI Taxonomy" id="419479"/>
    <lineage>
        <taxon>Bacteria</taxon>
        <taxon>Bacillati</taxon>
        <taxon>Actinomycetota</taxon>
        <taxon>Actinomycetes</taxon>
        <taxon>Jiangellales</taxon>
        <taxon>Jiangellaceae</taxon>
        <taxon>Jiangella</taxon>
    </lineage>
</organism>
<dbReference type="InterPro" id="IPR036291">
    <property type="entry name" value="NAD(P)-bd_dom_sf"/>
</dbReference>